<dbReference type="EMBL" id="PQIB02000013">
    <property type="protein sequence ID" value="RLM73146.1"/>
    <property type="molecule type" value="Genomic_DNA"/>
</dbReference>
<feature type="transmembrane region" description="Helical" evidence="14">
    <location>
        <begin position="97"/>
        <end position="114"/>
    </location>
</feature>
<keyword evidence="8" id="KW-0809">Transit peptide</keyword>
<evidence type="ECO:0000256" key="4">
    <source>
        <dbReference type="ARBA" id="ARBA00022640"/>
    </source>
</evidence>
<evidence type="ECO:0000256" key="9">
    <source>
        <dbReference type="ARBA" id="ARBA00022989"/>
    </source>
</evidence>
<evidence type="ECO:0000256" key="1">
    <source>
        <dbReference type="ARBA" id="ARBA00004508"/>
    </source>
</evidence>
<dbReference type="PANTHER" id="PTHR32523:SF8">
    <property type="entry name" value="DOLICHOL KINASE"/>
    <property type="match status" value="1"/>
</dbReference>
<evidence type="ECO:0000256" key="13">
    <source>
        <dbReference type="ARBA" id="ARBA00048889"/>
    </source>
</evidence>
<keyword evidence="9 14" id="KW-1133">Transmembrane helix</keyword>
<comment type="caution">
    <text evidence="15">The sequence shown here is derived from an EMBL/GenBank/DDBJ whole genome shotgun (WGS) entry which is preliminary data.</text>
</comment>
<dbReference type="OrthoDB" id="5673at2759"/>
<comment type="catalytic activity">
    <reaction evidence="13">
        <text>phytol + CTP = phytyl phosphate + CDP + H(+)</text>
        <dbReference type="Rhea" id="RHEA:38055"/>
        <dbReference type="ChEBI" id="CHEBI:15378"/>
        <dbReference type="ChEBI" id="CHEBI:17327"/>
        <dbReference type="ChEBI" id="CHEBI:37563"/>
        <dbReference type="ChEBI" id="CHEBI:58069"/>
        <dbReference type="ChEBI" id="CHEBI:75483"/>
        <dbReference type="EC" id="2.7.1.182"/>
    </reaction>
</comment>
<name>A0A3L6Q6C9_PANMI</name>
<dbReference type="GO" id="GO:0031969">
    <property type="term" value="C:chloroplast membrane"/>
    <property type="evidence" value="ECO:0007669"/>
    <property type="project" value="UniProtKB-SubCell"/>
</dbReference>
<feature type="transmembrane region" description="Helical" evidence="14">
    <location>
        <begin position="280"/>
        <end position="298"/>
    </location>
</feature>
<evidence type="ECO:0000256" key="10">
    <source>
        <dbReference type="ARBA" id="ARBA00023136"/>
    </source>
</evidence>
<gene>
    <name evidence="15" type="ORF">C2845_PM15G24980</name>
</gene>
<dbReference type="GO" id="GO:0010189">
    <property type="term" value="P:vitamin E biosynthetic process"/>
    <property type="evidence" value="ECO:0007669"/>
    <property type="project" value="TreeGrafter"/>
</dbReference>
<dbReference type="GO" id="GO:0010276">
    <property type="term" value="F:phytol kinase activity"/>
    <property type="evidence" value="ECO:0007669"/>
    <property type="project" value="UniProtKB-EC"/>
</dbReference>
<protein>
    <recommendedName>
        <fullName evidence="12">phytol kinase</fullName>
        <ecNumber evidence="12">2.7.1.182</ecNumber>
    </recommendedName>
</protein>
<sequence length="304" mass="32864">MAAAAWPRAAAACASSPNSLLLSRSLPHAPSPASFMRRRLVLGVGTPAVAALAAGAPPAVLQDGVATLFVTAGAYALVRTFDVLTERRLVDKSLSRKIVHVLSGVLFMSSWPLFSNSTEARYFAAVVPFLNSMRLLTYGLRLYTDEALVKSVTREGKPEELLRGPLYYVLVLLFSVLVFWRESPIGIVSLSMMSGGDGFADIVGRRYGSVKLPFNQKKSWIGSISMFISGFLLSAIMLFYFSSLGYIHVSWEEAFGKLALVALAATAVECIPVTDVVDDNISVPLATMLCLHIFGLLLSSSEHH</sequence>
<dbReference type="STRING" id="4540.A0A3L6Q6C9"/>
<keyword evidence="4" id="KW-0934">Plastid</keyword>
<feature type="transmembrane region" description="Helical" evidence="14">
    <location>
        <begin position="161"/>
        <end position="180"/>
    </location>
</feature>
<keyword evidence="7 15" id="KW-0418">Kinase</keyword>
<feature type="transmembrane region" description="Helical" evidence="14">
    <location>
        <begin position="40"/>
        <end position="60"/>
    </location>
</feature>
<dbReference type="AlphaFoldDB" id="A0A3L6Q6C9"/>
<evidence type="ECO:0000256" key="6">
    <source>
        <dbReference type="ARBA" id="ARBA00022692"/>
    </source>
</evidence>
<evidence type="ECO:0000256" key="7">
    <source>
        <dbReference type="ARBA" id="ARBA00022777"/>
    </source>
</evidence>
<evidence type="ECO:0000313" key="16">
    <source>
        <dbReference type="Proteomes" id="UP000275267"/>
    </source>
</evidence>
<dbReference type="Proteomes" id="UP000275267">
    <property type="component" value="Unassembled WGS sequence"/>
</dbReference>
<keyword evidence="16" id="KW-1185">Reference proteome</keyword>
<organism evidence="15 16">
    <name type="scientific">Panicum miliaceum</name>
    <name type="common">Proso millet</name>
    <name type="synonym">Broomcorn millet</name>
    <dbReference type="NCBI Taxonomy" id="4540"/>
    <lineage>
        <taxon>Eukaryota</taxon>
        <taxon>Viridiplantae</taxon>
        <taxon>Streptophyta</taxon>
        <taxon>Embryophyta</taxon>
        <taxon>Tracheophyta</taxon>
        <taxon>Spermatophyta</taxon>
        <taxon>Magnoliopsida</taxon>
        <taxon>Liliopsida</taxon>
        <taxon>Poales</taxon>
        <taxon>Poaceae</taxon>
        <taxon>PACMAD clade</taxon>
        <taxon>Panicoideae</taxon>
        <taxon>Panicodae</taxon>
        <taxon>Paniceae</taxon>
        <taxon>Panicinae</taxon>
        <taxon>Panicum</taxon>
        <taxon>Panicum sect. Panicum</taxon>
    </lineage>
</organism>
<accession>A0A3L6Q6C9</accession>
<evidence type="ECO:0000313" key="15">
    <source>
        <dbReference type="EMBL" id="RLM73146.1"/>
    </source>
</evidence>
<dbReference type="PANTHER" id="PTHR32523">
    <property type="entry name" value="PHYTOL KINASE 1, CHLOROPLASTIC"/>
    <property type="match status" value="1"/>
</dbReference>
<keyword evidence="3" id="KW-0150">Chloroplast</keyword>
<evidence type="ECO:0000256" key="8">
    <source>
        <dbReference type="ARBA" id="ARBA00022946"/>
    </source>
</evidence>
<evidence type="ECO:0000256" key="5">
    <source>
        <dbReference type="ARBA" id="ARBA00022679"/>
    </source>
</evidence>
<evidence type="ECO:0000256" key="3">
    <source>
        <dbReference type="ARBA" id="ARBA00022528"/>
    </source>
</evidence>
<evidence type="ECO:0000256" key="14">
    <source>
        <dbReference type="SAM" id="Phobius"/>
    </source>
</evidence>
<feature type="transmembrane region" description="Helical" evidence="14">
    <location>
        <begin position="220"/>
        <end position="242"/>
    </location>
</feature>
<evidence type="ECO:0000256" key="2">
    <source>
        <dbReference type="ARBA" id="ARBA00010794"/>
    </source>
</evidence>
<evidence type="ECO:0000256" key="11">
    <source>
        <dbReference type="ARBA" id="ARBA00024015"/>
    </source>
</evidence>
<dbReference type="EC" id="2.7.1.182" evidence="12"/>
<dbReference type="InterPro" id="IPR039606">
    <property type="entry name" value="Phytol/farnesol_kinase"/>
</dbReference>
<keyword evidence="6 14" id="KW-0812">Transmembrane</keyword>
<evidence type="ECO:0000256" key="12">
    <source>
        <dbReference type="ARBA" id="ARBA00039024"/>
    </source>
</evidence>
<comment type="similarity">
    <text evidence="2">Belongs to the polyprenol kinase family.</text>
</comment>
<feature type="transmembrane region" description="Helical" evidence="14">
    <location>
        <begin position="120"/>
        <end position="140"/>
    </location>
</feature>
<comment type="pathway">
    <text evidence="11">Cofactor biosynthesis; tocopherol biosynthesis.</text>
</comment>
<proteinExistence type="inferred from homology"/>
<keyword evidence="10 14" id="KW-0472">Membrane</keyword>
<reference evidence="16" key="1">
    <citation type="journal article" date="2019" name="Nat. Commun.">
        <title>The genome of broomcorn millet.</title>
        <authorList>
            <person name="Zou C."/>
            <person name="Miki D."/>
            <person name="Li D."/>
            <person name="Tang Q."/>
            <person name="Xiao L."/>
            <person name="Rajput S."/>
            <person name="Deng P."/>
            <person name="Jia W."/>
            <person name="Huang R."/>
            <person name="Zhang M."/>
            <person name="Sun Y."/>
            <person name="Hu J."/>
            <person name="Fu X."/>
            <person name="Schnable P.S."/>
            <person name="Li F."/>
            <person name="Zhang H."/>
            <person name="Feng B."/>
            <person name="Zhu X."/>
            <person name="Liu R."/>
            <person name="Schnable J.C."/>
            <person name="Zhu J.-K."/>
            <person name="Zhang H."/>
        </authorList>
    </citation>
    <scope>NUCLEOTIDE SEQUENCE [LARGE SCALE GENOMIC DNA]</scope>
</reference>
<comment type="subcellular location">
    <subcellularLocation>
        <location evidence="1">Plastid</location>
        <location evidence="1">Chloroplast membrane</location>
        <topology evidence="1">Multi-pass membrane protein</topology>
    </subcellularLocation>
</comment>
<keyword evidence="5" id="KW-0808">Transferase</keyword>